<dbReference type="Gene3D" id="2.30.30.140">
    <property type="match status" value="2"/>
</dbReference>
<dbReference type="EMBL" id="BDGG01000012">
    <property type="protein sequence ID" value="GAV05527.1"/>
    <property type="molecule type" value="Genomic_DNA"/>
</dbReference>
<evidence type="ECO:0000256" key="1">
    <source>
        <dbReference type="SAM" id="MobiDB-lite"/>
    </source>
</evidence>
<dbReference type="Proteomes" id="UP000186922">
    <property type="component" value="Unassembled WGS sequence"/>
</dbReference>
<name>A0A1D1VVN2_RAMVA</name>
<protein>
    <recommendedName>
        <fullName evidence="2">Tudor domain-containing protein</fullName>
    </recommendedName>
</protein>
<organism evidence="3 4">
    <name type="scientific">Ramazzottius varieornatus</name>
    <name type="common">Water bear</name>
    <name type="synonym">Tardigrade</name>
    <dbReference type="NCBI Taxonomy" id="947166"/>
    <lineage>
        <taxon>Eukaryota</taxon>
        <taxon>Metazoa</taxon>
        <taxon>Ecdysozoa</taxon>
        <taxon>Tardigrada</taxon>
        <taxon>Eutardigrada</taxon>
        <taxon>Parachela</taxon>
        <taxon>Hypsibioidea</taxon>
        <taxon>Ramazzottiidae</taxon>
        <taxon>Ramazzottius</taxon>
    </lineage>
</organism>
<feature type="domain" description="Tudor" evidence="2">
    <location>
        <begin position="531"/>
        <end position="587"/>
    </location>
</feature>
<dbReference type="SMART" id="SM00333">
    <property type="entry name" value="TUDOR"/>
    <property type="match status" value="2"/>
</dbReference>
<feature type="compositionally biased region" description="Polar residues" evidence="1">
    <location>
        <begin position="65"/>
        <end position="74"/>
    </location>
</feature>
<gene>
    <name evidence="3" type="primary">RvY_15645-1</name>
    <name evidence="3" type="synonym">RvY_15645.1</name>
    <name evidence="3" type="ORF">RvY_15645</name>
</gene>
<dbReference type="Pfam" id="PF00567">
    <property type="entry name" value="TUDOR"/>
    <property type="match status" value="1"/>
</dbReference>
<feature type="domain" description="Tudor" evidence="2">
    <location>
        <begin position="311"/>
        <end position="370"/>
    </location>
</feature>
<comment type="caution">
    <text evidence="3">The sequence shown here is derived from an EMBL/GenBank/DDBJ whole genome shotgun (WGS) entry which is preliminary data.</text>
</comment>
<dbReference type="InterPro" id="IPR002999">
    <property type="entry name" value="Tudor"/>
</dbReference>
<reference evidence="3 4" key="1">
    <citation type="journal article" date="2016" name="Nat. Commun.">
        <title>Extremotolerant tardigrade genome and improved radiotolerance of human cultured cells by tardigrade-unique protein.</title>
        <authorList>
            <person name="Hashimoto T."/>
            <person name="Horikawa D.D."/>
            <person name="Saito Y."/>
            <person name="Kuwahara H."/>
            <person name="Kozuka-Hata H."/>
            <person name="Shin-I T."/>
            <person name="Minakuchi Y."/>
            <person name="Ohishi K."/>
            <person name="Motoyama A."/>
            <person name="Aizu T."/>
            <person name="Enomoto A."/>
            <person name="Kondo K."/>
            <person name="Tanaka S."/>
            <person name="Hara Y."/>
            <person name="Koshikawa S."/>
            <person name="Sagara H."/>
            <person name="Miura T."/>
            <person name="Yokobori S."/>
            <person name="Miyagawa K."/>
            <person name="Suzuki Y."/>
            <person name="Kubo T."/>
            <person name="Oyama M."/>
            <person name="Kohara Y."/>
            <person name="Fujiyama A."/>
            <person name="Arakawa K."/>
            <person name="Katayama T."/>
            <person name="Toyoda A."/>
            <person name="Kunieda T."/>
        </authorList>
    </citation>
    <scope>NUCLEOTIDE SEQUENCE [LARGE SCALE GENOMIC DNA]</scope>
    <source>
        <strain evidence="3 4">YOKOZUNA-1</strain>
    </source>
</reference>
<sequence length="681" mass="74945">MASNGVAEPATGPRVRLGVPEGILQGNQEATHRGNGISGPTRGITRSTSMRAPPTRKPVVVRSATPHSDYSSVADQDEADEGVSEDTFAAQRANLAGSTGIGQVAFMPNGFQMQQTVGKPLGYVFMPGQPPLLIHAMPEGALCSPPMVEHSLENDPHKLSKEQYDLLMSQAESLKQGGMGQSTSKPSNSLTSGRAALMNFHVNPNVPTEDIMTPTAIDGPFIYPSPEKSTKGDVIRELMEVSNRLASITYRVDRHTGVALSAEVSHWDMYNSIWLWMFQPSKGFQGLMHEYENCMEKIFRLPLSDRPEPQPPLQLQDVVIFRSELRQIYARGRIYRIKSDQTSALVLLLDYGTMESVLLGSMLRQPAEMEKLDLTVVWRCKMREIDYGFAPEDPVYFNREFEKMMERKDLQALVVGGESDWLDVILEATGKSTENVDLEKEMPKPKSKGGSMDIGRKLGKLGFQSPLVTLPPRKPSSLTNGTGVVTMRLVNVEHAGLLHCCPLKTAGTRSEIRKIHVALMTALKESPEPGTLPEPGVLVAVQHNQQWMRARVLRTEYDATCLLYFVDLGRVGYTPTANIRRLLPEQAEIPALSLMCYVKDAAKALDGFDALKANETARKMLVKEGMLGADVPFKVEKFHRAGATTLGDSDEDIADVSLALPSDGRDYVAALIDAMKSGKYD</sequence>
<dbReference type="CDD" id="cd20379">
    <property type="entry name" value="Tudor_dTUD-like"/>
    <property type="match status" value="2"/>
</dbReference>
<accession>A0A1D1VVN2</accession>
<dbReference type="AlphaFoldDB" id="A0A1D1VVN2"/>
<evidence type="ECO:0000259" key="2">
    <source>
        <dbReference type="SMART" id="SM00333"/>
    </source>
</evidence>
<feature type="region of interest" description="Disordered" evidence="1">
    <location>
        <begin position="24"/>
        <end position="85"/>
    </location>
</feature>
<dbReference type="OrthoDB" id="9995375at2759"/>
<keyword evidence="4" id="KW-1185">Reference proteome</keyword>
<proteinExistence type="predicted"/>
<feature type="compositionally biased region" description="Acidic residues" evidence="1">
    <location>
        <begin position="75"/>
        <end position="84"/>
    </location>
</feature>
<evidence type="ECO:0000313" key="4">
    <source>
        <dbReference type="Proteomes" id="UP000186922"/>
    </source>
</evidence>
<dbReference type="SUPFAM" id="SSF63748">
    <property type="entry name" value="Tudor/PWWP/MBT"/>
    <property type="match status" value="2"/>
</dbReference>
<evidence type="ECO:0000313" key="3">
    <source>
        <dbReference type="EMBL" id="GAV05527.1"/>
    </source>
</evidence>